<dbReference type="InterPro" id="IPR018764">
    <property type="entry name" value="RskA_C"/>
</dbReference>
<dbReference type="GeneID" id="58228404"/>
<gene>
    <name evidence="3" type="ORF">TW72_07870</name>
</gene>
<dbReference type="GO" id="GO:0016989">
    <property type="term" value="F:sigma factor antagonist activity"/>
    <property type="evidence" value="ECO:0007669"/>
    <property type="project" value="TreeGrafter"/>
</dbReference>
<evidence type="ECO:0000313" key="4">
    <source>
        <dbReference type="Proteomes" id="UP000033664"/>
    </source>
</evidence>
<keyword evidence="1" id="KW-0472">Membrane</keyword>
<keyword evidence="1" id="KW-0812">Transmembrane</keyword>
<dbReference type="EMBL" id="JXXZ01000006">
    <property type="protein sequence ID" value="KJZ00580.1"/>
    <property type="molecule type" value="Genomic_DNA"/>
</dbReference>
<dbReference type="AlphaFoldDB" id="A0A0F4PZQ3"/>
<name>A0A0F4PZQ3_9GAMM</name>
<dbReference type="Pfam" id="PF10099">
    <property type="entry name" value="RskA_C"/>
    <property type="match status" value="1"/>
</dbReference>
<feature type="domain" description="Anti-sigma K factor RskA C-terminal" evidence="2">
    <location>
        <begin position="104"/>
        <end position="225"/>
    </location>
</feature>
<organism evidence="3 4">
    <name type="scientific">Pseudoalteromonas ruthenica</name>
    <dbReference type="NCBI Taxonomy" id="151081"/>
    <lineage>
        <taxon>Bacteria</taxon>
        <taxon>Pseudomonadati</taxon>
        <taxon>Pseudomonadota</taxon>
        <taxon>Gammaproteobacteria</taxon>
        <taxon>Alteromonadales</taxon>
        <taxon>Pseudoalteromonadaceae</taxon>
        <taxon>Pseudoalteromonas</taxon>
    </lineage>
</organism>
<sequence length="236" mass="26137">MNYDNHNLIDHLAAEYVLGTLKGPARKRFARLLMTSDYARHATNQWEQHLNALGTQLPHDAPNPQVWQKIQARINNTQNITAIGHGKSVTKTSTPWFWPTISAASLAACVLLTILVMLPSEPVDQRFVSDQFALVKDQQQQPLWLIDATDNALLIKANEQLKARQDKDYELWMIVKTQEAPISLGLLPKSGQASLPIPKDFADGNINLLAVSLEPLGGSPTGTPTEVLYTAELVDI</sequence>
<keyword evidence="1" id="KW-1133">Transmembrane helix</keyword>
<reference evidence="3 4" key="1">
    <citation type="journal article" date="2015" name="BMC Genomics">
        <title>Genome mining reveals unlocked bioactive potential of marine Gram-negative bacteria.</title>
        <authorList>
            <person name="Machado H."/>
            <person name="Sonnenschein E.C."/>
            <person name="Melchiorsen J."/>
            <person name="Gram L."/>
        </authorList>
    </citation>
    <scope>NUCLEOTIDE SEQUENCE [LARGE SCALE GENOMIC DNA]</scope>
    <source>
        <strain evidence="3 4">S3137</strain>
    </source>
</reference>
<protein>
    <recommendedName>
        <fullName evidence="2">Anti-sigma K factor RskA C-terminal domain-containing protein</fullName>
    </recommendedName>
</protein>
<dbReference type="PANTHER" id="PTHR37461:SF1">
    <property type="entry name" value="ANTI-SIGMA-K FACTOR RSKA"/>
    <property type="match status" value="1"/>
</dbReference>
<dbReference type="eggNOG" id="COG5343">
    <property type="taxonomic scope" value="Bacteria"/>
</dbReference>
<dbReference type="InterPro" id="IPR051474">
    <property type="entry name" value="Anti-sigma-K/W_factor"/>
</dbReference>
<proteinExistence type="predicted"/>
<dbReference type="OrthoDB" id="5298046at2"/>
<evidence type="ECO:0000313" key="3">
    <source>
        <dbReference type="EMBL" id="KJZ00580.1"/>
    </source>
</evidence>
<dbReference type="GO" id="GO:0005886">
    <property type="term" value="C:plasma membrane"/>
    <property type="evidence" value="ECO:0007669"/>
    <property type="project" value="InterPro"/>
</dbReference>
<dbReference type="PANTHER" id="PTHR37461">
    <property type="entry name" value="ANTI-SIGMA-K FACTOR RSKA"/>
    <property type="match status" value="1"/>
</dbReference>
<accession>A0A0F4PZQ3</accession>
<evidence type="ECO:0000256" key="1">
    <source>
        <dbReference type="SAM" id="Phobius"/>
    </source>
</evidence>
<feature type="transmembrane region" description="Helical" evidence="1">
    <location>
        <begin position="96"/>
        <end position="118"/>
    </location>
</feature>
<dbReference type="Proteomes" id="UP000033664">
    <property type="component" value="Unassembled WGS sequence"/>
</dbReference>
<evidence type="ECO:0000259" key="2">
    <source>
        <dbReference type="Pfam" id="PF10099"/>
    </source>
</evidence>
<dbReference type="RefSeq" id="WP_045979889.1">
    <property type="nucleotide sequence ID" value="NZ_JXXY01000015.1"/>
</dbReference>
<comment type="caution">
    <text evidence="3">The sequence shown here is derived from an EMBL/GenBank/DDBJ whole genome shotgun (WGS) entry which is preliminary data.</text>
</comment>
<keyword evidence="4" id="KW-1185">Reference proteome</keyword>
<dbReference type="GO" id="GO:0006417">
    <property type="term" value="P:regulation of translation"/>
    <property type="evidence" value="ECO:0007669"/>
    <property type="project" value="TreeGrafter"/>
</dbReference>
<dbReference type="PATRIC" id="fig|151081.8.peg.2663"/>